<name>A0A438F8Z9_VITVI</name>
<evidence type="ECO:0008006" key="3">
    <source>
        <dbReference type="Google" id="ProtNLM"/>
    </source>
</evidence>
<evidence type="ECO:0000313" key="1">
    <source>
        <dbReference type="EMBL" id="RVW56427.1"/>
    </source>
</evidence>
<proteinExistence type="predicted"/>
<organism evidence="1 2">
    <name type="scientific">Vitis vinifera</name>
    <name type="common">Grape</name>
    <dbReference type="NCBI Taxonomy" id="29760"/>
    <lineage>
        <taxon>Eukaryota</taxon>
        <taxon>Viridiplantae</taxon>
        <taxon>Streptophyta</taxon>
        <taxon>Embryophyta</taxon>
        <taxon>Tracheophyta</taxon>
        <taxon>Spermatophyta</taxon>
        <taxon>Magnoliopsida</taxon>
        <taxon>eudicotyledons</taxon>
        <taxon>Gunneridae</taxon>
        <taxon>Pentapetalae</taxon>
        <taxon>rosids</taxon>
        <taxon>Vitales</taxon>
        <taxon>Vitaceae</taxon>
        <taxon>Viteae</taxon>
        <taxon>Vitis</taxon>
    </lineage>
</organism>
<comment type="caution">
    <text evidence="1">The sequence shown here is derived from an EMBL/GenBank/DDBJ whole genome shotgun (WGS) entry which is preliminary data.</text>
</comment>
<protein>
    <recommendedName>
        <fullName evidence="3">Reverse transcriptase zinc-binding domain-containing protein</fullName>
    </recommendedName>
</protein>
<accession>A0A438F8Z9</accession>
<reference evidence="1 2" key="1">
    <citation type="journal article" date="2018" name="PLoS Genet.">
        <title>Population sequencing reveals clonal diversity and ancestral inbreeding in the grapevine cultivar Chardonnay.</title>
        <authorList>
            <person name="Roach M.J."/>
            <person name="Johnson D.L."/>
            <person name="Bohlmann J."/>
            <person name="van Vuuren H.J."/>
            <person name="Jones S.J."/>
            <person name="Pretorius I.S."/>
            <person name="Schmidt S.A."/>
            <person name="Borneman A.R."/>
        </authorList>
    </citation>
    <scope>NUCLEOTIDE SEQUENCE [LARGE SCALE GENOMIC DNA]</scope>
    <source>
        <strain evidence="2">cv. Chardonnay</strain>
        <tissue evidence="1">Leaf</tissue>
    </source>
</reference>
<dbReference type="AlphaFoldDB" id="A0A438F8Z9"/>
<gene>
    <name evidence="1" type="ORF">CK203_072557</name>
</gene>
<dbReference type="Proteomes" id="UP000288805">
    <property type="component" value="Unassembled WGS sequence"/>
</dbReference>
<dbReference type="EMBL" id="QGNW01001077">
    <property type="protein sequence ID" value="RVW56427.1"/>
    <property type="molecule type" value="Genomic_DNA"/>
</dbReference>
<sequence length="245" mass="29715">MSGNKHFLKVFKEYYQDGHRIIGRLSWKLIRSSGVQRPFRFENMWLQHPSFKENFGRWWREFQGNGWEGHKFMRKLQFVKAKLKVWNKASFGELSKRKEDILSDLVNFDSLEQEGGLSHELLAQRALKKEELEELILREEIHWRQKARVKWVKEGDCNSKFFHKVANGRRNRKFIKELENENGLMMNNSESIKEEILRYFEKLYTSPSGESWRVEGLDWSLYLVRVRLGWNPPLLKKRFLRLYFR</sequence>
<evidence type="ECO:0000313" key="2">
    <source>
        <dbReference type="Proteomes" id="UP000288805"/>
    </source>
</evidence>